<dbReference type="PANTHER" id="PTHR12192:SF2">
    <property type="entry name" value="GLUTATHIONE-SPECIFIC GAMMA-GLUTAMYLCYCLOTRANSFERASE 2"/>
    <property type="match status" value="1"/>
</dbReference>
<dbReference type="Gene3D" id="3.10.490.10">
    <property type="entry name" value="Gamma-glutamyl cyclotransferase-like"/>
    <property type="match status" value="1"/>
</dbReference>
<dbReference type="InterPro" id="IPR006840">
    <property type="entry name" value="ChaC"/>
</dbReference>
<sequence>MDENIWIFGYGSLVWRPGFDFLDSRIGYIEGWKRFFYQGSPDHRGTEESPGRVATLLPKPESKCWGVAYQISSTAFHTTFSYLDHREKCGFHRYEMKFHCRKNVACKVYTYVASEENPCYLGPASMQEMAEQIHYCKGPSGTNSEYLLELAASLRSLGVVDDHVFELEKHLQKIQQRP</sequence>
<proteinExistence type="predicted"/>
<keyword evidence="4" id="KW-1185">Reference proteome</keyword>
<dbReference type="GO" id="GO:0006751">
    <property type="term" value="P:glutathione catabolic process"/>
    <property type="evidence" value="ECO:0007669"/>
    <property type="project" value="InterPro"/>
</dbReference>
<accession>A0A5S9F6Q8</accession>
<evidence type="ECO:0000313" key="4">
    <source>
        <dbReference type="Proteomes" id="UP000326354"/>
    </source>
</evidence>
<name>A0A5S9F6Q8_UABAM</name>
<dbReference type="EC" id="4.3.2.7" evidence="1"/>
<dbReference type="EMBL" id="AP019860">
    <property type="protein sequence ID" value="BBM86949.1"/>
    <property type="molecule type" value="Genomic_DNA"/>
</dbReference>
<dbReference type="CDD" id="cd06661">
    <property type="entry name" value="GGCT_like"/>
    <property type="match status" value="1"/>
</dbReference>
<evidence type="ECO:0000256" key="2">
    <source>
        <dbReference type="ARBA" id="ARBA00023239"/>
    </source>
</evidence>
<dbReference type="SUPFAM" id="SSF110857">
    <property type="entry name" value="Gamma-glutamyl cyclotransferase-like"/>
    <property type="match status" value="1"/>
</dbReference>
<dbReference type="PANTHER" id="PTHR12192">
    <property type="entry name" value="CATION TRANSPORT PROTEIN CHAC-RELATED"/>
    <property type="match status" value="1"/>
</dbReference>
<dbReference type="InterPro" id="IPR036568">
    <property type="entry name" value="GGCT-like_sf"/>
</dbReference>
<protein>
    <recommendedName>
        <fullName evidence="1">glutathione-specific gamma-glutamylcyclotransferase</fullName>
        <ecNumber evidence="1">4.3.2.7</ecNumber>
    </recommendedName>
</protein>
<dbReference type="KEGG" id="uam:UABAM_05351"/>
<keyword evidence="2" id="KW-0456">Lyase</keyword>
<dbReference type="OrthoDB" id="9795692at2"/>
<dbReference type="RefSeq" id="WP_151970984.1">
    <property type="nucleotide sequence ID" value="NZ_AP019860.1"/>
</dbReference>
<dbReference type="Proteomes" id="UP000326354">
    <property type="component" value="Chromosome"/>
</dbReference>
<dbReference type="GO" id="GO:0016740">
    <property type="term" value="F:transferase activity"/>
    <property type="evidence" value="ECO:0007669"/>
    <property type="project" value="UniProtKB-KW"/>
</dbReference>
<evidence type="ECO:0000313" key="3">
    <source>
        <dbReference type="EMBL" id="BBM86949.1"/>
    </source>
</evidence>
<dbReference type="Pfam" id="PF04752">
    <property type="entry name" value="ChaC"/>
    <property type="match status" value="1"/>
</dbReference>
<gene>
    <name evidence="3" type="ORF">UABAM_05351</name>
</gene>
<dbReference type="GO" id="GO:0061928">
    <property type="term" value="F:glutathione specific gamma-glutamylcyclotransferase activity"/>
    <property type="evidence" value="ECO:0007669"/>
    <property type="project" value="UniProtKB-EC"/>
</dbReference>
<keyword evidence="3" id="KW-0808">Transferase</keyword>
<dbReference type="AlphaFoldDB" id="A0A5S9F6Q8"/>
<dbReference type="GO" id="GO:0005737">
    <property type="term" value="C:cytoplasm"/>
    <property type="evidence" value="ECO:0007669"/>
    <property type="project" value="TreeGrafter"/>
</dbReference>
<organism evidence="3 4">
    <name type="scientific">Uabimicrobium amorphum</name>
    <dbReference type="NCBI Taxonomy" id="2596890"/>
    <lineage>
        <taxon>Bacteria</taxon>
        <taxon>Pseudomonadati</taxon>
        <taxon>Planctomycetota</taxon>
        <taxon>Candidatus Uabimicrobiia</taxon>
        <taxon>Candidatus Uabimicrobiales</taxon>
        <taxon>Candidatus Uabimicrobiaceae</taxon>
        <taxon>Candidatus Uabimicrobium</taxon>
    </lineage>
</organism>
<reference evidence="3 4" key="1">
    <citation type="submission" date="2019-08" db="EMBL/GenBank/DDBJ databases">
        <title>Complete genome sequence of Candidatus Uab amorphum.</title>
        <authorList>
            <person name="Shiratori T."/>
            <person name="Suzuki S."/>
            <person name="Kakizawa Y."/>
            <person name="Ishida K."/>
        </authorList>
    </citation>
    <scope>NUCLEOTIDE SEQUENCE [LARGE SCALE GENOMIC DNA]</scope>
    <source>
        <strain evidence="3 4">SRT547</strain>
    </source>
</reference>
<dbReference type="InterPro" id="IPR013024">
    <property type="entry name" value="GGCT-like"/>
</dbReference>
<evidence type="ECO:0000256" key="1">
    <source>
        <dbReference type="ARBA" id="ARBA00012344"/>
    </source>
</evidence>